<dbReference type="InterPro" id="IPR011811">
    <property type="entry name" value="Peptidase_S51_cyanophycinase"/>
</dbReference>
<dbReference type="GO" id="GO:0008241">
    <property type="term" value="F:peptidyl-dipeptidase activity"/>
    <property type="evidence" value="ECO:0007669"/>
    <property type="project" value="UniProtKB-EC"/>
</dbReference>
<reference evidence="9 10" key="1">
    <citation type="submission" date="2017-11" db="EMBL/GenBank/DDBJ databases">
        <title>Rhodohalobacter 15182 sp. nov., isolated from a salt lake.</title>
        <authorList>
            <person name="Han S."/>
        </authorList>
    </citation>
    <scope>NUCLEOTIDE SEQUENCE [LARGE SCALE GENOMIC DNA]</scope>
    <source>
        <strain evidence="9 10">15182</strain>
    </source>
</reference>
<dbReference type="Pfam" id="PF03575">
    <property type="entry name" value="Peptidase_S51"/>
    <property type="match status" value="1"/>
</dbReference>
<gene>
    <name evidence="9" type="ORF">CWD77_15155</name>
</gene>
<dbReference type="EMBL" id="PISP01000006">
    <property type="protein sequence ID" value="PKD42734.1"/>
    <property type="molecule type" value="Genomic_DNA"/>
</dbReference>
<organism evidence="9 10">
    <name type="scientific">Rhodohalobacter barkolensis</name>
    <dbReference type="NCBI Taxonomy" id="2053187"/>
    <lineage>
        <taxon>Bacteria</taxon>
        <taxon>Pseudomonadati</taxon>
        <taxon>Balneolota</taxon>
        <taxon>Balneolia</taxon>
        <taxon>Balneolales</taxon>
        <taxon>Balneolaceae</taxon>
        <taxon>Rhodohalobacter</taxon>
    </lineage>
</organism>
<name>A0A2N0VEW2_9BACT</name>
<evidence type="ECO:0000313" key="9">
    <source>
        <dbReference type="EMBL" id="PKD42734.1"/>
    </source>
</evidence>
<comment type="function">
    <text evidence="2">Exopeptidase that catalyzes the hydrolytic cleavage of multi-L-arginyl-poly-L-aspartic acid (cyanophycin; a water-insoluble reserve polymer) into aspartate-arginine dipeptides.</text>
</comment>
<dbReference type="NCBIfam" id="TIGR02069">
    <property type="entry name" value="cyanophycinase"/>
    <property type="match status" value="1"/>
</dbReference>
<keyword evidence="10" id="KW-1185">Reference proteome</keyword>
<comment type="caution">
    <text evidence="9">The sequence shown here is derived from an EMBL/GenBank/DDBJ whole genome shotgun (WGS) entry which is preliminary data.</text>
</comment>
<dbReference type="InterPro" id="IPR029062">
    <property type="entry name" value="Class_I_gatase-like"/>
</dbReference>
<evidence type="ECO:0000256" key="8">
    <source>
        <dbReference type="ARBA" id="ARBA00022825"/>
    </source>
</evidence>
<dbReference type="EC" id="3.4.15.6" evidence="4"/>
<keyword evidence="7" id="KW-0378">Hydrolase</keyword>
<dbReference type="SUPFAM" id="SSF52317">
    <property type="entry name" value="Class I glutamine amidotransferase-like"/>
    <property type="match status" value="1"/>
</dbReference>
<dbReference type="CDD" id="cd03145">
    <property type="entry name" value="GAT1_cyanophycinase"/>
    <property type="match status" value="1"/>
</dbReference>
<evidence type="ECO:0000313" key="10">
    <source>
        <dbReference type="Proteomes" id="UP000233398"/>
    </source>
</evidence>
<evidence type="ECO:0000256" key="1">
    <source>
        <dbReference type="ARBA" id="ARBA00001092"/>
    </source>
</evidence>
<keyword evidence="6" id="KW-0645">Protease</keyword>
<evidence type="ECO:0000256" key="3">
    <source>
        <dbReference type="ARBA" id="ARBA00006534"/>
    </source>
</evidence>
<comment type="similarity">
    <text evidence="3">Belongs to the peptidase S51 family.</text>
</comment>
<dbReference type="Proteomes" id="UP000233398">
    <property type="component" value="Unassembled WGS sequence"/>
</dbReference>
<evidence type="ECO:0000256" key="2">
    <source>
        <dbReference type="ARBA" id="ARBA00002039"/>
    </source>
</evidence>
<evidence type="ECO:0000256" key="4">
    <source>
        <dbReference type="ARBA" id="ARBA00013115"/>
    </source>
</evidence>
<dbReference type="AlphaFoldDB" id="A0A2N0VEW2"/>
<comment type="catalytic activity">
    <reaction evidence="1">
        <text>[L-4-(L-arginin-2-N-yl)aspartate](n) + H2O = [L-4-(L-arginin-2-N-yl)aspartate](n-1) + L-4-(L-arginin-2-N-yl)aspartate</text>
        <dbReference type="Rhea" id="RHEA:12845"/>
        <dbReference type="Rhea" id="RHEA-COMP:13728"/>
        <dbReference type="Rhea" id="RHEA-COMP:13734"/>
        <dbReference type="ChEBI" id="CHEBI:15377"/>
        <dbReference type="ChEBI" id="CHEBI:137986"/>
        <dbReference type="ChEBI" id="CHEBI:137991"/>
        <dbReference type="EC" id="3.4.15.6"/>
    </reaction>
</comment>
<dbReference type="InterPro" id="IPR005320">
    <property type="entry name" value="Peptidase_S51"/>
</dbReference>
<evidence type="ECO:0000256" key="5">
    <source>
        <dbReference type="ARBA" id="ARBA00015719"/>
    </source>
</evidence>
<evidence type="ECO:0000256" key="6">
    <source>
        <dbReference type="ARBA" id="ARBA00022670"/>
    </source>
</evidence>
<protein>
    <recommendedName>
        <fullName evidence="5">Cyanophycinase</fullName>
        <ecNumber evidence="4">3.4.15.6</ecNumber>
    </recommendedName>
</protein>
<dbReference type="GO" id="GO:0008236">
    <property type="term" value="F:serine-type peptidase activity"/>
    <property type="evidence" value="ECO:0007669"/>
    <property type="project" value="UniProtKB-KW"/>
</dbReference>
<dbReference type="PANTHER" id="PTHR36175">
    <property type="entry name" value="CYANOPHYCINASE"/>
    <property type="match status" value="1"/>
</dbReference>
<keyword evidence="8" id="KW-0720">Serine protease</keyword>
<dbReference type="PANTHER" id="PTHR36175:SF1">
    <property type="entry name" value="CYANOPHYCINASE"/>
    <property type="match status" value="1"/>
</dbReference>
<sequence length="314" mass="34500">MRFLLFKSTGAFGFGAFFMTTNKTSDMKKHLLLIGIISAALISFSCTEGEDSNENSPEGSLLVIGGGSRPDVMLDRIIAETELENPENYAIVLTMSGFDPDTSGYYGERQFREKDIENIRFYDFERRHEFSESASDSLENASLIYITGGSQSRFMEAVESVPEIAGSIENAYMNGAMIAGTSAGAAIMSRIMITGDQANYPDYTSTFYHLEKDNMVTDEGLGLIEGVIVDQHFVERARNNRLLTAVMEYPDHVGIGISESTAILVKGNQAEVVGNSQVLVYQNRSGEAKVENGKTGARSIQLDIYLPGEMFDID</sequence>
<accession>A0A2N0VEW2</accession>
<dbReference type="Gene3D" id="3.40.50.880">
    <property type="match status" value="1"/>
</dbReference>
<evidence type="ECO:0000256" key="7">
    <source>
        <dbReference type="ARBA" id="ARBA00022801"/>
    </source>
</evidence>
<dbReference type="GO" id="GO:0006508">
    <property type="term" value="P:proteolysis"/>
    <property type="evidence" value="ECO:0007669"/>
    <property type="project" value="UniProtKB-KW"/>
</dbReference>
<proteinExistence type="inferred from homology"/>